<evidence type="ECO:0000313" key="7">
    <source>
        <dbReference type="EMBL" id="PJJ80927.1"/>
    </source>
</evidence>
<keyword evidence="4 5" id="KW-0472">Membrane</keyword>
<dbReference type="SUPFAM" id="SSF103473">
    <property type="entry name" value="MFS general substrate transporter"/>
    <property type="match status" value="1"/>
</dbReference>
<name>A0A2M9D5D4_9MICO</name>
<dbReference type="GO" id="GO:0005886">
    <property type="term" value="C:plasma membrane"/>
    <property type="evidence" value="ECO:0007669"/>
    <property type="project" value="UniProtKB-SubCell"/>
</dbReference>
<reference evidence="7 8" key="1">
    <citation type="submission" date="2017-11" db="EMBL/GenBank/DDBJ databases">
        <title>Genomic Encyclopedia of Archaeal and Bacterial Type Strains, Phase II (KMG-II): From Individual Species to Whole Genera.</title>
        <authorList>
            <person name="Goeker M."/>
        </authorList>
    </citation>
    <scope>NUCLEOTIDE SEQUENCE [LARGE SCALE GENOMIC DNA]</scope>
    <source>
        <strain evidence="7 8">DSM 16400</strain>
    </source>
</reference>
<feature type="transmembrane region" description="Helical" evidence="5">
    <location>
        <begin position="307"/>
        <end position="326"/>
    </location>
</feature>
<dbReference type="Pfam" id="PF07690">
    <property type="entry name" value="MFS_1"/>
    <property type="match status" value="1"/>
</dbReference>
<evidence type="ECO:0000256" key="1">
    <source>
        <dbReference type="ARBA" id="ARBA00004651"/>
    </source>
</evidence>
<feature type="transmembrane region" description="Helical" evidence="5">
    <location>
        <begin position="241"/>
        <end position="262"/>
    </location>
</feature>
<dbReference type="InterPro" id="IPR011701">
    <property type="entry name" value="MFS"/>
</dbReference>
<comment type="subcellular location">
    <subcellularLocation>
        <location evidence="1">Cell membrane</location>
        <topology evidence="1">Multi-pass membrane protein</topology>
    </subcellularLocation>
</comment>
<evidence type="ECO:0000313" key="8">
    <source>
        <dbReference type="Proteomes" id="UP000231742"/>
    </source>
</evidence>
<feature type="transmembrane region" description="Helical" evidence="5">
    <location>
        <begin position="26"/>
        <end position="44"/>
    </location>
</feature>
<dbReference type="PROSITE" id="PS50850">
    <property type="entry name" value="MFS"/>
    <property type="match status" value="1"/>
</dbReference>
<keyword evidence="3 5" id="KW-1133">Transmembrane helix</keyword>
<dbReference type="PANTHER" id="PTHR11360">
    <property type="entry name" value="MONOCARBOXYLATE TRANSPORTER"/>
    <property type="match status" value="1"/>
</dbReference>
<dbReference type="PANTHER" id="PTHR11360:SF308">
    <property type="entry name" value="BLL3089 PROTEIN"/>
    <property type="match status" value="1"/>
</dbReference>
<dbReference type="AlphaFoldDB" id="A0A2M9D5D4"/>
<dbReference type="GO" id="GO:0022857">
    <property type="term" value="F:transmembrane transporter activity"/>
    <property type="evidence" value="ECO:0007669"/>
    <property type="project" value="InterPro"/>
</dbReference>
<comment type="caution">
    <text evidence="7">The sequence shown here is derived from an EMBL/GenBank/DDBJ whole genome shotgun (WGS) entry which is preliminary data.</text>
</comment>
<dbReference type="Proteomes" id="UP000231742">
    <property type="component" value="Unassembled WGS sequence"/>
</dbReference>
<evidence type="ECO:0000256" key="3">
    <source>
        <dbReference type="ARBA" id="ARBA00022989"/>
    </source>
</evidence>
<keyword evidence="2 5" id="KW-0812">Transmembrane</keyword>
<evidence type="ECO:0000256" key="4">
    <source>
        <dbReference type="ARBA" id="ARBA00023136"/>
    </source>
</evidence>
<evidence type="ECO:0000256" key="2">
    <source>
        <dbReference type="ARBA" id="ARBA00022692"/>
    </source>
</evidence>
<dbReference type="EMBL" id="PGFH01000001">
    <property type="protein sequence ID" value="PJJ80927.1"/>
    <property type="molecule type" value="Genomic_DNA"/>
</dbReference>
<feature type="transmembrane region" description="Helical" evidence="5">
    <location>
        <begin position="332"/>
        <end position="354"/>
    </location>
</feature>
<feature type="transmembrane region" description="Helical" evidence="5">
    <location>
        <begin position="366"/>
        <end position="387"/>
    </location>
</feature>
<feature type="transmembrane region" description="Helical" evidence="5">
    <location>
        <begin position="188"/>
        <end position="207"/>
    </location>
</feature>
<evidence type="ECO:0000259" key="6">
    <source>
        <dbReference type="PROSITE" id="PS50850"/>
    </source>
</evidence>
<protein>
    <submittedName>
        <fullName evidence="7">Putative MFS family arabinose efflux permease</fullName>
    </submittedName>
</protein>
<sequence>MVVVSSDVNVVQTGRRSPAQRSPVKWLPWVSLVAAAGVISVMTAPGQTAGISVFTDPLIAELDVSRTGISVSYFFGTIVGAAAQPFIGRALDRFGARYVTIVIGALFASVLLTLSFVDGIAGLTAGFVGVRMLGQGALSLAATTAVARAITHRRGLALGITAAIGSAGISLAPVGLERLISAVGIHAAWRWEAAIVLAVVVPLAFILPKRSRAAAQAEDLSTAQIVIQKESWMLGEAARTGMFWVIAASLAASGMLSTGLAFHQIAILGERGLTPFEAAANFLPQTVTGIAATLIVGAFVDRVSPKLFVIFSMLTLAGSLLLLSVVGPNGTAVLYGLVLGAAGGSLRGMEAAAYVRYYGTAHIGSIRGVTTAIALGSTALGPIALSLAVDVSGNFTEPAVWFSSIPIAVAALALFVRPPQRRAAV</sequence>
<organism evidence="7 8">
    <name type="scientific">Salinibacterium amurskyense</name>
    <dbReference type="NCBI Taxonomy" id="205941"/>
    <lineage>
        <taxon>Bacteria</taxon>
        <taxon>Bacillati</taxon>
        <taxon>Actinomycetota</taxon>
        <taxon>Actinomycetes</taxon>
        <taxon>Micrococcales</taxon>
        <taxon>Microbacteriaceae</taxon>
        <taxon>Salinibacterium</taxon>
    </lineage>
</organism>
<feature type="transmembrane region" description="Helical" evidence="5">
    <location>
        <begin position="399"/>
        <end position="416"/>
    </location>
</feature>
<feature type="transmembrane region" description="Helical" evidence="5">
    <location>
        <begin position="282"/>
        <end position="300"/>
    </location>
</feature>
<gene>
    <name evidence="7" type="ORF">CLV85_0094</name>
</gene>
<dbReference type="InterPro" id="IPR020846">
    <property type="entry name" value="MFS_dom"/>
</dbReference>
<dbReference type="OrthoDB" id="146345at2"/>
<dbReference type="InterPro" id="IPR050327">
    <property type="entry name" value="Proton-linked_MCT"/>
</dbReference>
<proteinExistence type="predicted"/>
<feature type="transmembrane region" description="Helical" evidence="5">
    <location>
        <begin position="95"/>
        <end position="114"/>
    </location>
</feature>
<dbReference type="InterPro" id="IPR036259">
    <property type="entry name" value="MFS_trans_sf"/>
</dbReference>
<feature type="domain" description="Major facilitator superfamily (MFS) profile" evidence="6">
    <location>
        <begin position="1"/>
        <end position="422"/>
    </location>
</feature>
<keyword evidence="8" id="KW-1185">Reference proteome</keyword>
<feature type="transmembrane region" description="Helical" evidence="5">
    <location>
        <begin position="155"/>
        <end position="176"/>
    </location>
</feature>
<dbReference type="Gene3D" id="1.20.1250.20">
    <property type="entry name" value="MFS general substrate transporter like domains"/>
    <property type="match status" value="2"/>
</dbReference>
<feature type="transmembrane region" description="Helical" evidence="5">
    <location>
        <begin position="64"/>
        <end position="83"/>
    </location>
</feature>
<accession>A0A2M9D5D4</accession>
<feature type="transmembrane region" description="Helical" evidence="5">
    <location>
        <begin position="120"/>
        <end position="143"/>
    </location>
</feature>
<evidence type="ECO:0000256" key="5">
    <source>
        <dbReference type="SAM" id="Phobius"/>
    </source>
</evidence>